<organism evidence="2 3">
    <name type="scientific">Streptomyces crystallinus</name>
    <dbReference type="NCBI Taxonomy" id="68191"/>
    <lineage>
        <taxon>Bacteria</taxon>
        <taxon>Bacillati</taxon>
        <taxon>Actinomycetota</taxon>
        <taxon>Actinomycetes</taxon>
        <taxon>Kitasatosporales</taxon>
        <taxon>Streptomycetaceae</taxon>
        <taxon>Streptomyces</taxon>
    </lineage>
</organism>
<comment type="caution">
    <text evidence="2">The sequence shown here is derived from an EMBL/GenBank/DDBJ whole genome shotgun (WGS) entry which is preliminary data.</text>
</comment>
<feature type="transmembrane region" description="Helical" evidence="1">
    <location>
        <begin position="105"/>
        <end position="122"/>
    </location>
</feature>
<reference evidence="3" key="1">
    <citation type="journal article" date="2019" name="Int. J. Syst. Evol. Microbiol.">
        <title>The Global Catalogue of Microorganisms (GCM) 10K type strain sequencing project: providing services to taxonomists for standard genome sequencing and annotation.</title>
        <authorList>
            <consortium name="The Broad Institute Genomics Platform"/>
            <consortium name="The Broad Institute Genome Sequencing Center for Infectious Disease"/>
            <person name="Wu L."/>
            <person name="Ma J."/>
        </authorList>
    </citation>
    <scope>NUCLEOTIDE SEQUENCE [LARGE SCALE GENOMIC DNA]</scope>
    <source>
        <strain evidence="3">JCM 5067</strain>
    </source>
</reference>
<gene>
    <name evidence="2" type="ORF">GCM10010394_69570</name>
</gene>
<proteinExistence type="predicted"/>
<evidence type="ECO:0000256" key="1">
    <source>
        <dbReference type="SAM" id="Phobius"/>
    </source>
</evidence>
<evidence type="ECO:0000313" key="2">
    <source>
        <dbReference type="EMBL" id="GAA0628435.1"/>
    </source>
</evidence>
<keyword evidence="1" id="KW-0812">Transmembrane</keyword>
<sequence>MAGRYVVGALGLALMGLGVSLVWAQSPYDVAVWLVGAVVLHDGVVAPLVLLVGLGVLAARPWARGPVRAALVTAGCLTAIALPDILRPGPVNNATVLPLDYVRNWLALLGVVGVGSGLALLVKRWQRGHRAPRKGRGELREKRPPARG</sequence>
<keyword evidence="1" id="KW-0472">Membrane</keyword>
<evidence type="ECO:0008006" key="4">
    <source>
        <dbReference type="Google" id="ProtNLM"/>
    </source>
</evidence>
<accession>A0ABP3SBV2</accession>
<dbReference type="EMBL" id="BAAACA010000066">
    <property type="protein sequence ID" value="GAA0628435.1"/>
    <property type="molecule type" value="Genomic_DNA"/>
</dbReference>
<name>A0ABP3SBV2_9ACTN</name>
<keyword evidence="3" id="KW-1185">Reference proteome</keyword>
<feature type="transmembrane region" description="Helical" evidence="1">
    <location>
        <begin position="69"/>
        <end position="85"/>
    </location>
</feature>
<dbReference type="RefSeq" id="WP_344081438.1">
    <property type="nucleotide sequence ID" value="NZ_BAAACA010000066.1"/>
</dbReference>
<keyword evidence="1" id="KW-1133">Transmembrane helix</keyword>
<protein>
    <recommendedName>
        <fullName evidence="4">Integral membrane protein</fullName>
    </recommendedName>
</protein>
<feature type="transmembrane region" description="Helical" evidence="1">
    <location>
        <begin position="34"/>
        <end position="57"/>
    </location>
</feature>
<evidence type="ECO:0000313" key="3">
    <source>
        <dbReference type="Proteomes" id="UP001500668"/>
    </source>
</evidence>
<dbReference type="Proteomes" id="UP001500668">
    <property type="component" value="Unassembled WGS sequence"/>
</dbReference>